<dbReference type="GO" id="GO:0016491">
    <property type="term" value="F:oxidoreductase activity"/>
    <property type="evidence" value="ECO:0007669"/>
    <property type="project" value="UniProtKB-KW"/>
</dbReference>
<dbReference type="Gene3D" id="3.40.50.720">
    <property type="entry name" value="NAD(P)-binding Rossmann-like Domain"/>
    <property type="match status" value="1"/>
</dbReference>
<evidence type="ECO:0000256" key="3">
    <source>
        <dbReference type="ARBA" id="ARBA00023002"/>
    </source>
</evidence>
<protein>
    <submittedName>
        <fullName evidence="5">NADP-dependent 3-hydroxy acid dehydrogenase YdfG</fullName>
    </submittedName>
</protein>
<dbReference type="PANTHER" id="PTHR43391">
    <property type="entry name" value="RETINOL DEHYDROGENASE-RELATED"/>
    <property type="match status" value="1"/>
</dbReference>
<name>A0A0S4QUM8_9ACTN</name>
<evidence type="ECO:0000313" key="5">
    <source>
        <dbReference type="EMBL" id="CUU59297.1"/>
    </source>
</evidence>
<dbReference type="Pfam" id="PF00106">
    <property type="entry name" value="adh_short"/>
    <property type="match status" value="1"/>
</dbReference>
<dbReference type="SUPFAM" id="SSF51735">
    <property type="entry name" value="NAD(P)-binding Rossmann-fold domains"/>
    <property type="match status" value="1"/>
</dbReference>
<keyword evidence="2" id="KW-0521">NADP</keyword>
<reference evidence="6" key="1">
    <citation type="submission" date="2015-11" db="EMBL/GenBank/DDBJ databases">
        <authorList>
            <person name="Varghese N."/>
        </authorList>
    </citation>
    <scope>NUCLEOTIDE SEQUENCE [LARGE SCALE GENOMIC DNA]</scope>
    <source>
        <strain evidence="6">DSM 45899</strain>
    </source>
</reference>
<gene>
    <name evidence="5" type="ORF">Ga0074812_12674</name>
</gene>
<keyword evidence="6" id="KW-1185">Reference proteome</keyword>
<accession>A0A0S4QUM8</accession>
<dbReference type="CDD" id="cd05233">
    <property type="entry name" value="SDR_c"/>
    <property type="match status" value="1"/>
</dbReference>
<dbReference type="RefSeq" id="WP_091283269.1">
    <property type="nucleotide sequence ID" value="NZ_FAOZ01000026.1"/>
</dbReference>
<dbReference type="InterPro" id="IPR036291">
    <property type="entry name" value="NAD(P)-bd_dom_sf"/>
</dbReference>
<dbReference type="InterPro" id="IPR057326">
    <property type="entry name" value="KR_dom"/>
</dbReference>
<evidence type="ECO:0000259" key="4">
    <source>
        <dbReference type="SMART" id="SM00822"/>
    </source>
</evidence>
<proteinExistence type="inferred from homology"/>
<dbReference type="SMART" id="SM00822">
    <property type="entry name" value="PKS_KR"/>
    <property type="match status" value="1"/>
</dbReference>
<dbReference type="AlphaFoldDB" id="A0A0S4QUM8"/>
<dbReference type="PANTHER" id="PTHR43391:SF14">
    <property type="entry name" value="DEHYDROGENASE_REDUCTASE SDR FAMILY PROTEIN 7-LIKE"/>
    <property type="match status" value="1"/>
</dbReference>
<dbReference type="InterPro" id="IPR002347">
    <property type="entry name" value="SDR_fam"/>
</dbReference>
<organism evidence="5 6">
    <name type="scientific">Parafrankia irregularis</name>
    <dbReference type="NCBI Taxonomy" id="795642"/>
    <lineage>
        <taxon>Bacteria</taxon>
        <taxon>Bacillati</taxon>
        <taxon>Actinomycetota</taxon>
        <taxon>Actinomycetes</taxon>
        <taxon>Frankiales</taxon>
        <taxon>Frankiaceae</taxon>
        <taxon>Parafrankia</taxon>
    </lineage>
</organism>
<dbReference type="Proteomes" id="UP000198802">
    <property type="component" value="Unassembled WGS sequence"/>
</dbReference>
<evidence type="ECO:0000313" key="6">
    <source>
        <dbReference type="Proteomes" id="UP000198802"/>
    </source>
</evidence>
<dbReference type="PRINTS" id="PR00081">
    <property type="entry name" value="GDHRDH"/>
</dbReference>
<feature type="domain" description="Ketoreductase" evidence="4">
    <location>
        <begin position="5"/>
        <end position="184"/>
    </location>
</feature>
<keyword evidence="3" id="KW-0560">Oxidoreductase</keyword>
<dbReference type="EMBL" id="FAOZ01000026">
    <property type="protein sequence ID" value="CUU59297.1"/>
    <property type="molecule type" value="Genomic_DNA"/>
</dbReference>
<evidence type="ECO:0000256" key="2">
    <source>
        <dbReference type="ARBA" id="ARBA00022857"/>
    </source>
</evidence>
<evidence type="ECO:0000256" key="1">
    <source>
        <dbReference type="ARBA" id="ARBA00006484"/>
    </source>
</evidence>
<sequence>MQTNRRVVVVGASSGLGRHLGVYLTHRGARTALLARSHDRLLAAASEAGSGAVAIACDVTDPAACRNAIEKAAGELGGIDALVYAPGVGPMAPLAEVDAETWHSVFATNVTGAALITSAALPYLTESMGTVVYLSSISASQTPPWPGLGAYAVSKAALDKLAEAWRVEHPTIGFTRVAVGISAGGQGDDRTRFADEWDPDISGPLITTWTTKGYLDGSFVEPDALARVVHDILDNRAGATIPSVVVAGPARPA</sequence>
<comment type="similarity">
    <text evidence="1">Belongs to the short-chain dehydrogenases/reductases (SDR) family.</text>
</comment>